<feature type="domain" description="Putative Flp pilus-assembly TadG-like N-terminal" evidence="1">
    <location>
        <begin position="23"/>
        <end position="67"/>
    </location>
</feature>
<dbReference type="Pfam" id="PF13400">
    <property type="entry name" value="Tad"/>
    <property type="match status" value="1"/>
</dbReference>
<dbReference type="Proteomes" id="UP001206067">
    <property type="component" value="Unassembled WGS sequence"/>
</dbReference>
<dbReference type="InterPro" id="IPR036465">
    <property type="entry name" value="vWFA_dom_sf"/>
</dbReference>
<proteinExistence type="predicted"/>
<accession>A0ABT1XRC5</accession>
<dbReference type="SUPFAM" id="SSF53300">
    <property type="entry name" value="vWA-like"/>
    <property type="match status" value="1"/>
</dbReference>
<reference evidence="2 3" key="1">
    <citation type="submission" date="2022-08" db="EMBL/GenBank/DDBJ databases">
        <title>Polyphasic taxonomy analysis of Qipengyuania sp.RS5-5.</title>
        <authorList>
            <person name="Xamxidin M."/>
            <person name="Wu M."/>
        </authorList>
    </citation>
    <scope>NUCLEOTIDE SEQUENCE [LARGE SCALE GENOMIC DNA]</scope>
    <source>
        <strain evidence="2 3">RS5-5</strain>
    </source>
</reference>
<dbReference type="Gene3D" id="3.40.50.410">
    <property type="entry name" value="von Willebrand factor, type A domain"/>
    <property type="match status" value="2"/>
</dbReference>
<comment type="caution">
    <text evidence="2">The sequence shown here is derived from an EMBL/GenBank/DDBJ whole genome shotgun (WGS) entry which is preliminary data.</text>
</comment>
<name>A0ABT1XRC5_9SPHN</name>
<evidence type="ECO:0000259" key="1">
    <source>
        <dbReference type="Pfam" id="PF13400"/>
    </source>
</evidence>
<dbReference type="RefSeq" id="WP_257595562.1">
    <property type="nucleotide sequence ID" value="NZ_JANKHH010000004.1"/>
</dbReference>
<gene>
    <name evidence="2" type="ORF">NSO95_07470</name>
</gene>
<protein>
    <submittedName>
        <fullName evidence="2">VWA domain-containing protein</fullName>
    </submittedName>
</protein>
<organism evidence="2 3">
    <name type="scientific">Parerythrobacter lacustris</name>
    <dbReference type="NCBI Taxonomy" id="2969984"/>
    <lineage>
        <taxon>Bacteria</taxon>
        <taxon>Pseudomonadati</taxon>
        <taxon>Pseudomonadota</taxon>
        <taxon>Alphaproteobacteria</taxon>
        <taxon>Sphingomonadales</taxon>
        <taxon>Erythrobacteraceae</taxon>
        <taxon>Parerythrobacter</taxon>
    </lineage>
</organism>
<evidence type="ECO:0000313" key="2">
    <source>
        <dbReference type="EMBL" id="MCR2833782.1"/>
    </source>
</evidence>
<dbReference type="EMBL" id="JANKHH010000004">
    <property type="protein sequence ID" value="MCR2833782.1"/>
    <property type="molecule type" value="Genomic_DNA"/>
</dbReference>
<dbReference type="InterPro" id="IPR028087">
    <property type="entry name" value="Tad_N"/>
</dbReference>
<dbReference type="CDD" id="cd00198">
    <property type="entry name" value="vWFA"/>
    <property type="match status" value="1"/>
</dbReference>
<sequence length="641" mass="70396">MSGQEPTFRTPGTMARLARDASGNTLALLAAAILPLLGIVGGGVDMGRAYLAESRLQQACDAGVLAARKKLGTTAVVTGSVPSDVATMGNRFFNINYRSGIYGTDNRQFRMTLNSDFSIAGTASVDVPTTIMGVFGFEEIPVAVECEANLNFSAVDVMMVLDVTGSMRHTNPGDSLSRIDSMKQVIRNFHAELESSRAPGSEVRYGFVPYATNVNVGHLLKDEWVTDEWTYQSRIEAGYSVGIEGDTYERNWTEVSGTRGDWNDWNVSATYAATYHESGSGDTGGWYTCDGAQPADTLVWTEAKNGAQRVEIQASPPAVLTIQPMRGTENGRRYRTRLKGTTCELQYLDSSNYVQDFERVAAVPELIANWRYAPIQSDVSNWRAETKGCVEERSTYQINDYAAVNLDKAMDLDIDTVPTPGDSDTQWRPMYPAKIYVREIAMNGTGTISTKQVVSDNEYADTGNWWFSDCPTGKAQKLAPMKTDELNAYLDTLVPMGATYHDIGMIWGARLISPTGLFASENGGTSGGARTRHIIFLTDGQTEPYDIAYGAYGVDALDQRRWSRDDTRTLASHVEQRFKVACLEAKKRNITVWTIAFGTTVNQAMVDCAGTGRYFEASNSTELNEAFISIAKQMADLRITE</sequence>
<evidence type="ECO:0000313" key="3">
    <source>
        <dbReference type="Proteomes" id="UP001206067"/>
    </source>
</evidence>
<keyword evidence="3" id="KW-1185">Reference proteome</keyword>